<dbReference type="RefSeq" id="WP_074715567.1">
    <property type="nucleotide sequence ID" value="NZ_FNPG01000005.1"/>
</dbReference>
<dbReference type="Proteomes" id="UP000183918">
    <property type="component" value="Unassembled WGS sequence"/>
</dbReference>
<dbReference type="Gene3D" id="1.10.287.540">
    <property type="entry name" value="Helix hairpin bin"/>
    <property type="match status" value="1"/>
</dbReference>
<evidence type="ECO:0000313" key="3">
    <source>
        <dbReference type="EMBL" id="SDX92642.1"/>
    </source>
</evidence>
<dbReference type="InterPro" id="IPR009242">
    <property type="entry name" value="DUF896"/>
</dbReference>
<comment type="subcellular location">
    <subcellularLocation>
        <location evidence="2">Cytoplasm</location>
    </subcellularLocation>
</comment>
<sequence>MTKEKIDRINELYRKSKEQGLTPEEKKEQLILRKEFIADIKQNVASQLNNIDVVQADGSVKNLGEEHAKKHKGQ</sequence>
<dbReference type="PANTHER" id="PTHR37300:SF1">
    <property type="entry name" value="UPF0291 PROTEIN YNZC"/>
    <property type="match status" value="1"/>
</dbReference>
<evidence type="ECO:0000256" key="2">
    <source>
        <dbReference type="HAMAP-Rule" id="MF_01103"/>
    </source>
</evidence>
<evidence type="ECO:0000256" key="1">
    <source>
        <dbReference type="ARBA" id="ARBA00022490"/>
    </source>
</evidence>
<organism evidence="3 4">
    <name type="scientific">Lachnobacterium bovis DSM 14045</name>
    <dbReference type="NCBI Taxonomy" id="1122142"/>
    <lineage>
        <taxon>Bacteria</taxon>
        <taxon>Bacillati</taxon>
        <taxon>Bacillota</taxon>
        <taxon>Clostridia</taxon>
        <taxon>Lachnospirales</taxon>
        <taxon>Lachnospiraceae</taxon>
        <taxon>Lachnobacterium</taxon>
    </lineage>
</organism>
<name>A0A1H3FNL9_9FIRM</name>
<proteinExistence type="inferred from homology"/>
<dbReference type="PANTHER" id="PTHR37300">
    <property type="entry name" value="UPF0291 PROTEIN CBO2609/CLC_2481"/>
    <property type="match status" value="1"/>
</dbReference>
<protein>
    <recommendedName>
        <fullName evidence="2">UPF0291 protein SAMN02910414_00320</fullName>
    </recommendedName>
</protein>
<dbReference type="STRING" id="1122142.SAMN02910414_00320"/>
<dbReference type="EMBL" id="FNPG01000005">
    <property type="protein sequence ID" value="SDX92642.1"/>
    <property type="molecule type" value="Genomic_DNA"/>
</dbReference>
<dbReference type="OrthoDB" id="390105at2"/>
<dbReference type="eggNOG" id="COG4224">
    <property type="taxonomic scope" value="Bacteria"/>
</dbReference>
<dbReference type="SUPFAM" id="SSF158221">
    <property type="entry name" value="YnzC-like"/>
    <property type="match status" value="1"/>
</dbReference>
<dbReference type="Pfam" id="PF05979">
    <property type="entry name" value="DUF896"/>
    <property type="match status" value="1"/>
</dbReference>
<keyword evidence="1 2" id="KW-0963">Cytoplasm</keyword>
<comment type="similarity">
    <text evidence="2">Belongs to the UPF0291 family.</text>
</comment>
<dbReference type="HAMAP" id="MF_01103">
    <property type="entry name" value="UPF0291"/>
    <property type="match status" value="1"/>
</dbReference>
<gene>
    <name evidence="3" type="ORF">SAMN02910414_00320</name>
</gene>
<accession>A0A1H3FNL9</accession>
<dbReference type="GO" id="GO:0005737">
    <property type="term" value="C:cytoplasm"/>
    <property type="evidence" value="ECO:0007669"/>
    <property type="project" value="UniProtKB-SubCell"/>
</dbReference>
<dbReference type="AlphaFoldDB" id="A0A1H3FNL9"/>
<evidence type="ECO:0000313" key="4">
    <source>
        <dbReference type="Proteomes" id="UP000183918"/>
    </source>
</evidence>
<keyword evidence="4" id="KW-1185">Reference proteome</keyword>
<reference evidence="3 4" key="1">
    <citation type="submission" date="2016-10" db="EMBL/GenBank/DDBJ databases">
        <authorList>
            <person name="de Groot N.N."/>
        </authorList>
    </citation>
    <scope>NUCLEOTIDE SEQUENCE [LARGE SCALE GENOMIC DNA]</scope>
    <source>
        <strain evidence="3 4">DSM 14045</strain>
    </source>
</reference>